<dbReference type="GO" id="GO:0004519">
    <property type="term" value="F:endonuclease activity"/>
    <property type="evidence" value="ECO:0007669"/>
    <property type="project" value="UniProtKB-KW"/>
</dbReference>
<keyword evidence="12" id="KW-1185">Reference proteome</keyword>
<dbReference type="Proteomes" id="UP000324585">
    <property type="component" value="Unassembled WGS sequence"/>
</dbReference>
<dbReference type="InterPro" id="IPR041588">
    <property type="entry name" value="Integrase_H2C2"/>
</dbReference>
<sequence length="1225" mass="137208">MMLVHVPTSRGNIPIRAKVDTGAAHIFVDGRLFDGLEGEWEPGGAGMRTMAPDGRHLGEGRPGHLMMQAPGLSLAREPVVVLPVLHSQMLVGRDFLARRRVRIDFASRELLLLRADGATVRVSFDPHRPAIVDGEVLDVVAGPPVLDVAAAEKAAQEDGPDQAARPKQPEDSEQGEAQPPADPSELEAIKEELRQLPLAHFGDWAERMRLILLEHARVFCGSGCIEGESYRIRLKANAVPFVAKELRRSPAEQTLERTEVERHLAAGNLEPCLASEWGARNVLVRKRDGRVRMTTDFRGLNAQVQREAYPLRDVHEVLEFLARHRVVTGLDLKDGFFNVVLEERSRPLTAVKTAAGLVQYRKVPQGLLTSPFIMQRAAEHLLLPFREHSTCYQDDMYVASEAVGSHVELLDRVLGHLERKGARLNLRKCRWGLSEVEVLGHVVSFGKIEPSGEHVAAIAALREPRDAASLVRFLGLVNWFRDHVPGFARMAEPLYAVLKESGWNRKKKSRFVPVVIKDWNARWGDPQRKAWRELKAALVSPVVLATPQAGKPKRLYADASATAVAAVLVQQEEDGLWRPLAFVSRGLKGAELNYSVSEKELLAILFASRRLRYMMMGEPVVVATDHSALVWLLKQKDPQGRLARWALEIQGLPFAVEYRPGREMEAPDCLSRDSVPEQEGEDVIEEIDDVALGLPGLLELIEAQRAARAVELPEWPAGEDAPMDWAITEEGVLVCTDSGRERPWVPQRLVERVLGYFHGPAWAGHFGRERMVRRVSQHFYVPRLRVAVEGFLSRCVHCQMERLAVPRKAKGVLAPWMPVRRFELVGVDVTSVSPASRRGFKKVLVIADLFSKFVVCVPLRDESTESVAEALLERWLFVFGAPERLLSDNGASFASEVIRSLCALLGIKKIATSAYHPQGNGSVERFNRTLMQQVRARVVGAEEDWDAHLSGAVFAYNTTVHDATGVTPYEAMFGAPAPELDRDILFVGEDEVAAEVDVQGRVERFRQLVKSNTEKRREVVESWYNSRVADFGFVPGRRVMVFDPPRAIGVGRKLTRPWRGPYRIKELVRWNNAVLVCERTGEIARAHVNRLAVIGPEVVESSLNPAVSGVFPDTRALMRRVLRVDATVKPARVLVRWGTDYRAVPVWMDETQLPSVILWLLRRQIRHEVREKELREAEPVKSDREDQMLGSELSERLAAGELQRSVLKKRKLGEECSESLMGDRG</sequence>
<dbReference type="PANTHER" id="PTHR37984">
    <property type="entry name" value="PROTEIN CBG26694"/>
    <property type="match status" value="1"/>
</dbReference>
<dbReference type="Pfam" id="PF00665">
    <property type="entry name" value="rve"/>
    <property type="match status" value="1"/>
</dbReference>
<gene>
    <name evidence="11" type="ORF">FVE85_7616</name>
</gene>
<reference evidence="12" key="1">
    <citation type="journal article" date="2019" name="Nat. Commun.">
        <title>Expansion of phycobilisome linker gene families in mesophilic red algae.</title>
        <authorList>
            <person name="Lee J."/>
            <person name="Kim D."/>
            <person name="Bhattacharya D."/>
            <person name="Yoon H.S."/>
        </authorList>
    </citation>
    <scope>NUCLEOTIDE SEQUENCE [LARGE SCALE GENOMIC DNA]</scope>
    <source>
        <strain evidence="12">CCMP 1328</strain>
    </source>
</reference>
<evidence type="ECO:0000259" key="9">
    <source>
        <dbReference type="PROSITE" id="PS50878"/>
    </source>
</evidence>
<keyword evidence="6" id="KW-0378">Hydrolase</keyword>
<dbReference type="Gene3D" id="2.40.70.10">
    <property type="entry name" value="Acid Proteases"/>
    <property type="match status" value="1"/>
</dbReference>
<feature type="domain" description="Integrase catalytic" evidence="10">
    <location>
        <begin position="814"/>
        <end position="976"/>
    </location>
</feature>
<evidence type="ECO:0000256" key="8">
    <source>
        <dbReference type="SAM" id="MobiDB-lite"/>
    </source>
</evidence>
<evidence type="ECO:0000256" key="4">
    <source>
        <dbReference type="ARBA" id="ARBA00022722"/>
    </source>
</evidence>
<keyword evidence="4" id="KW-0540">Nuclease</keyword>
<evidence type="ECO:0000313" key="11">
    <source>
        <dbReference type="EMBL" id="KAA8500031.1"/>
    </source>
</evidence>
<evidence type="ECO:0000256" key="1">
    <source>
        <dbReference type="ARBA" id="ARBA00012493"/>
    </source>
</evidence>
<dbReference type="InterPro" id="IPR050951">
    <property type="entry name" value="Retrovirus_Pol_polyprotein"/>
</dbReference>
<dbReference type="GO" id="GO:0016787">
    <property type="term" value="F:hydrolase activity"/>
    <property type="evidence" value="ECO:0007669"/>
    <property type="project" value="UniProtKB-KW"/>
</dbReference>
<name>A0A5J4Z7T1_PORPP</name>
<dbReference type="PROSITE" id="PS50878">
    <property type="entry name" value="RT_POL"/>
    <property type="match status" value="1"/>
</dbReference>
<dbReference type="GO" id="GO:0003676">
    <property type="term" value="F:nucleic acid binding"/>
    <property type="evidence" value="ECO:0007669"/>
    <property type="project" value="InterPro"/>
</dbReference>
<evidence type="ECO:0000259" key="10">
    <source>
        <dbReference type="PROSITE" id="PS50994"/>
    </source>
</evidence>
<dbReference type="SUPFAM" id="SSF56672">
    <property type="entry name" value="DNA/RNA polymerases"/>
    <property type="match status" value="1"/>
</dbReference>
<dbReference type="Pfam" id="PF17921">
    <property type="entry name" value="Integrase_H2C2"/>
    <property type="match status" value="1"/>
</dbReference>
<feature type="domain" description="Reverse transcriptase" evidence="9">
    <location>
        <begin position="265"/>
        <end position="443"/>
    </location>
</feature>
<dbReference type="InterPro" id="IPR001584">
    <property type="entry name" value="Integrase_cat-core"/>
</dbReference>
<accession>A0A5J4Z7T1</accession>
<dbReference type="EC" id="2.7.7.49" evidence="1"/>
<dbReference type="InterPro" id="IPR012337">
    <property type="entry name" value="RNaseH-like_sf"/>
</dbReference>
<dbReference type="InterPro" id="IPR000477">
    <property type="entry name" value="RT_dom"/>
</dbReference>
<dbReference type="InterPro" id="IPR043128">
    <property type="entry name" value="Rev_trsase/Diguanyl_cyclase"/>
</dbReference>
<dbReference type="FunFam" id="3.30.420.10:FF:000032">
    <property type="entry name" value="Retrovirus-related Pol polyprotein from transposon 297-like Protein"/>
    <property type="match status" value="1"/>
</dbReference>
<dbReference type="GO" id="GO:0003964">
    <property type="term" value="F:RNA-directed DNA polymerase activity"/>
    <property type="evidence" value="ECO:0007669"/>
    <property type="project" value="UniProtKB-KW"/>
</dbReference>
<dbReference type="PROSITE" id="PS50994">
    <property type="entry name" value="INTEGRASE"/>
    <property type="match status" value="1"/>
</dbReference>
<evidence type="ECO:0000256" key="6">
    <source>
        <dbReference type="ARBA" id="ARBA00022801"/>
    </source>
</evidence>
<evidence type="ECO:0000313" key="12">
    <source>
        <dbReference type="Proteomes" id="UP000324585"/>
    </source>
</evidence>
<keyword evidence="2" id="KW-0808">Transferase</keyword>
<evidence type="ECO:0000256" key="3">
    <source>
        <dbReference type="ARBA" id="ARBA00022695"/>
    </source>
</evidence>
<dbReference type="InterPro" id="IPR036397">
    <property type="entry name" value="RNaseH_sf"/>
</dbReference>
<dbReference type="EMBL" id="VRMN01000001">
    <property type="protein sequence ID" value="KAA8500031.1"/>
    <property type="molecule type" value="Genomic_DNA"/>
</dbReference>
<feature type="compositionally biased region" description="Basic and acidic residues" evidence="8">
    <location>
        <begin position="1173"/>
        <end position="1187"/>
    </location>
</feature>
<dbReference type="SUPFAM" id="SSF53098">
    <property type="entry name" value="Ribonuclease H-like"/>
    <property type="match status" value="1"/>
</dbReference>
<organism evidence="11 12">
    <name type="scientific">Porphyridium purpureum</name>
    <name type="common">Red alga</name>
    <name type="synonym">Porphyridium cruentum</name>
    <dbReference type="NCBI Taxonomy" id="35688"/>
    <lineage>
        <taxon>Eukaryota</taxon>
        <taxon>Rhodophyta</taxon>
        <taxon>Bangiophyceae</taxon>
        <taxon>Porphyridiales</taxon>
        <taxon>Porphyridiaceae</taxon>
        <taxon>Porphyridium</taxon>
    </lineage>
</organism>
<evidence type="ECO:0000256" key="7">
    <source>
        <dbReference type="ARBA" id="ARBA00022918"/>
    </source>
</evidence>
<dbReference type="InterPro" id="IPR021109">
    <property type="entry name" value="Peptidase_aspartic_dom_sf"/>
</dbReference>
<evidence type="ECO:0000256" key="5">
    <source>
        <dbReference type="ARBA" id="ARBA00022759"/>
    </source>
</evidence>
<dbReference type="Pfam" id="PF00078">
    <property type="entry name" value="RVT_1"/>
    <property type="match status" value="1"/>
</dbReference>
<keyword evidence="3" id="KW-0548">Nucleotidyltransferase</keyword>
<dbReference type="Pfam" id="PF17917">
    <property type="entry name" value="RT_RNaseH"/>
    <property type="match status" value="1"/>
</dbReference>
<evidence type="ECO:0000256" key="2">
    <source>
        <dbReference type="ARBA" id="ARBA00022679"/>
    </source>
</evidence>
<dbReference type="Gene3D" id="3.30.420.10">
    <property type="entry name" value="Ribonuclease H-like superfamily/Ribonuclease H"/>
    <property type="match status" value="1"/>
</dbReference>
<dbReference type="Gene3D" id="3.30.70.270">
    <property type="match status" value="2"/>
</dbReference>
<feature type="region of interest" description="Disordered" evidence="8">
    <location>
        <begin position="150"/>
        <end position="183"/>
    </location>
</feature>
<dbReference type="PANTHER" id="PTHR37984:SF5">
    <property type="entry name" value="PROTEIN NYNRIN-LIKE"/>
    <property type="match status" value="1"/>
</dbReference>
<dbReference type="Gene3D" id="1.10.340.70">
    <property type="match status" value="1"/>
</dbReference>
<feature type="region of interest" description="Disordered" evidence="8">
    <location>
        <begin position="1173"/>
        <end position="1192"/>
    </location>
</feature>
<protein>
    <recommendedName>
        <fullName evidence="1">RNA-directed DNA polymerase</fullName>
        <ecNumber evidence="1">2.7.7.49</ecNumber>
    </recommendedName>
</protein>
<dbReference type="InterPro" id="IPR043502">
    <property type="entry name" value="DNA/RNA_pol_sf"/>
</dbReference>
<proteinExistence type="predicted"/>
<comment type="caution">
    <text evidence="11">The sequence shown here is derived from an EMBL/GenBank/DDBJ whole genome shotgun (WGS) entry which is preliminary data.</text>
</comment>
<dbReference type="OMA" id="DWAITEE"/>
<dbReference type="InterPro" id="IPR041373">
    <property type="entry name" value="RT_RNaseH"/>
</dbReference>
<keyword evidence="7" id="KW-0695">RNA-directed DNA polymerase</keyword>
<dbReference type="AlphaFoldDB" id="A0A5J4Z7T1"/>
<dbReference type="OrthoDB" id="420169at2759"/>
<dbReference type="CDD" id="cd09274">
    <property type="entry name" value="RNase_HI_RT_Ty3"/>
    <property type="match status" value="1"/>
</dbReference>
<dbReference type="GO" id="GO:0015074">
    <property type="term" value="P:DNA integration"/>
    <property type="evidence" value="ECO:0007669"/>
    <property type="project" value="InterPro"/>
</dbReference>
<keyword evidence="5" id="KW-0255">Endonuclease</keyword>
<dbReference type="CDD" id="cd01647">
    <property type="entry name" value="RT_LTR"/>
    <property type="match status" value="1"/>
</dbReference>
<dbReference type="Gene3D" id="3.10.10.10">
    <property type="entry name" value="HIV Type 1 Reverse Transcriptase, subunit A, domain 1"/>
    <property type="match status" value="1"/>
</dbReference>